<evidence type="ECO:0000313" key="8">
    <source>
        <dbReference type="WBParaSite" id="TTAC_0000750901-mRNA-1"/>
    </source>
</evidence>
<dbReference type="InterPro" id="IPR036388">
    <property type="entry name" value="WH-like_DNA-bd_sf"/>
</dbReference>
<dbReference type="SUPFAM" id="SSF46785">
    <property type="entry name" value="Winged helix' DNA-binding domain"/>
    <property type="match status" value="1"/>
</dbReference>
<keyword evidence="1 3" id="KW-0238">DNA-binding</keyword>
<evidence type="ECO:0000313" key="7">
    <source>
        <dbReference type="Proteomes" id="UP000274429"/>
    </source>
</evidence>
<protein>
    <submittedName>
        <fullName evidence="8">Fork-head domain-containing protein</fullName>
    </submittedName>
</protein>
<dbReference type="EMBL" id="UYWX01020377">
    <property type="protein sequence ID" value="VDM31884.1"/>
    <property type="molecule type" value="Genomic_DNA"/>
</dbReference>
<dbReference type="Pfam" id="PF00250">
    <property type="entry name" value="Forkhead"/>
    <property type="match status" value="1"/>
</dbReference>
<dbReference type="PRINTS" id="PR00053">
    <property type="entry name" value="FORKHEAD"/>
</dbReference>
<evidence type="ECO:0000256" key="3">
    <source>
        <dbReference type="PROSITE-ProRule" id="PRU00089"/>
    </source>
</evidence>
<dbReference type="SMART" id="SM00339">
    <property type="entry name" value="FH"/>
    <property type="match status" value="1"/>
</dbReference>
<proteinExistence type="predicted"/>
<feature type="region of interest" description="Disordered" evidence="4">
    <location>
        <begin position="254"/>
        <end position="303"/>
    </location>
</feature>
<dbReference type="InterPro" id="IPR018122">
    <property type="entry name" value="TF_fork_head_CS_1"/>
</dbReference>
<dbReference type="PROSITE" id="PS00658">
    <property type="entry name" value="FORK_HEAD_2"/>
    <property type="match status" value="1"/>
</dbReference>
<gene>
    <name evidence="6" type="ORF">TTAC_LOCUS7494</name>
</gene>
<evidence type="ECO:0000256" key="4">
    <source>
        <dbReference type="SAM" id="MobiDB-lite"/>
    </source>
</evidence>
<name>A0A0R3X2J2_HYDTA</name>
<organism evidence="8">
    <name type="scientific">Hydatigena taeniaeformis</name>
    <name type="common">Feline tapeworm</name>
    <name type="synonym">Taenia taeniaeformis</name>
    <dbReference type="NCBI Taxonomy" id="6205"/>
    <lineage>
        <taxon>Eukaryota</taxon>
        <taxon>Metazoa</taxon>
        <taxon>Spiralia</taxon>
        <taxon>Lophotrochozoa</taxon>
        <taxon>Platyhelminthes</taxon>
        <taxon>Cestoda</taxon>
        <taxon>Eucestoda</taxon>
        <taxon>Cyclophyllidea</taxon>
        <taxon>Taeniidae</taxon>
        <taxon>Hydatigera</taxon>
    </lineage>
</organism>
<feature type="region of interest" description="Disordered" evidence="4">
    <location>
        <begin position="197"/>
        <end position="225"/>
    </location>
</feature>
<dbReference type="InterPro" id="IPR050211">
    <property type="entry name" value="FOX_domain-containing"/>
</dbReference>
<keyword evidence="2 3" id="KW-0539">Nucleus</keyword>
<dbReference type="PANTHER" id="PTHR11829:SF388">
    <property type="entry name" value="FORK HEAD DOMAIN-CONTAINING PROTEIN L1-RELATED"/>
    <property type="match status" value="1"/>
</dbReference>
<feature type="compositionally biased region" description="Low complexity" evidence="4">
    <location>
        <begin position="72"/>
        <end position="94"/>
    </location>
</feature>
<evidence type="ECO:0000313" key="6">
    <source>
        <dbReference type="EMBL" id="VDM31884.1"/>
    </source>
</evidence>
<dbReference type="Proteomes" id="UP000274429">
    <property type="component" value="Unassembled WGS sequence"/>
</dbReference>
<keyword evidence="7" id="KW-1185">Reference proteome</keyword>
<dbReference type="GO" id="GO:0030154">
    <property type="term" value="P:cell differentiation"/>
    <property type="evidence" value="ECO:0007669"/>
    <property type="project" value="TreeGrafter"/>
</dbReference>
<dbReference type="GO" id="GO:0005634">
    <property type="term" value="C:nucleus"/>
    <property type="evidence" value="ECO:0007669"/>
    <property type="project" value="UniProtKB-SubCell"/>
</dbReference>
<dbReference type="InterPro" id="IPR036390">
    <property type="entry name" value="WH_DNA-bd_sf"/>
</dbReference>
<dbReference type="InterPro" id="IPR001766">
    <property type="entry name" value="Fork_head_dom"/>
</dbReference>
<reference evidence="8" key="1">
    <citation type="submission" date="2017-02" db="UniProtKB">
        <authorList>
            <consortium name="WormBaseParasite"/>
        </authorList>
    </citation>
    <scope>IDENTIFICATION</scope>
</reference>
<dbReference type="FunFam" id="1.10.10.10:FF:001472">
    <property type="entry name" value="Forkhead domain protein 1"/>
    <property type="match status" value="1"/>
</dbReference>
<comment type="subcellular location">
    <subcellularLocation>
        <location evidence="3">Nucleus</location>
    </subcellularLocation>
</comment>
<reference evidence="6 7" key="2">
    <citation type="submission" date="2018-11" db="EMBL/GenBank/DDBJ databases">
        <authorList>
            <consortium name="Pathogen Informatics"/>
        </authorList>
    </citation>
    <scope>NUCLEOTIDE SEQUENCE [LARGE SCALE GENOMIC DNA]</scope>
</reference>
<feature type="domain" description="Fork-head" evidence="5">
    <location>
        <begin position="108"/>
        <end position="202"/>
    </location>
</feature>
<evidence type="ECO:0000259" key="5">
    <source>
        <dbReference type="PROSITE" id="PS50039"/>
    </source>
</evidence>
<dbReference type="WBParaSite" id="TTAC_0000750901-mRNA-1">
    <property type="protein sequence ID" value="TTAC_0000750901-mRNA-1"/>
    <property type="gene ID" value="TTAC_0000750901"/>
</dbReference>
<dbReference type="Gene3D" id="1.10.10.10">
    <property type="entry name" value="Winged helix-like DNA-binding domain superfamily/Winged helix DNA-binding domain"/>
    <property type="match status" value="1"/>
</dbReference>
<dbReference type="OrthoDB" id="5402974at2759"/>
<feature type="compositionally biased region" description="Low complexity" evidence="4">
    <location>
        <begin position="257"/>
        <end position="301"/>
    </location>
</feature>
<evidence type="ECO:0000256" key="1">
    <source>
        <dbReference type="ARBA" id="ARBA00023125"/>
    </source>
</evidence>
<dbReference type="GO" id="GO:0009653">
    <property type="term" value="P:anatomical structure morphogenesis"/>
    <property type="evidence" value="ECO:0007669"/>
    <property type="project" value="TreeGrafter"/>
</dbReference>
<accession>A0A0R3X2J2</accession>
<dbReference type="PROSITE" id="PS50039">
    <property type="entry name" value="FORK_HEAD_3"/>
    <property type="match status" value="1"/>
</dbReference>
<feature type="region of interest" description="Disordered" evidence="4">
    <location>
        <begin position="72"/>
        <end position="104"/>
    </location>
</feature>
<feature type="DNA-binding region" description="Fork-head" evidence="3">
    <location>
        <begin position="108"/>
        <end position="202"/>
    </location>
</feature>
<dbReference type="GO" id="GO:0000978">
    <property type="term" value="F:RNA polymerase II cis-regulatory region sequence-specific DNA binding"/>
    <property type="evidence" value="ECO:0007669"/>
    <property type="project" value="TreeGrafter"/>
</dbReference>
<dbReference type="PROSITE" id="PS00657">
    <property type="entry name" value="FORK_HEAD_1"/>
    <property type="match status" value="1"/>
</dbReference>
<sequence length="312" mass="34641">MDTANSESICYDSSALSMDLFRRLTSYIQSQQHQQQQQQQEQLNPSIPMDQLASTALALKKRIDDFASSVASATTASTSTNTNTSTATESGANTPVDENDFPTDTLHKPPYSYIALIAMAIKSTPEKKITLNGIYNFIMEHFPYYRYHRQGWQNSIRHNLSLNDCFVKLGRDKSHPGKGNYWTVTTGADDMFEHGNYRRRKRRSRLPAQKLEESKKRCHPGGRQIADSITPATLATPTPYPVFIPISIPIPPPLGFQPPSLQQTSPLLQQQPSQLPLSTESVSTSRTPISTSSQSSDRTGSNFSIASLIGLT</sequence>
<dbReference type="AlphaFoldDB" id="A0A0R3X2J2"/>
<dbReference type="GO" id="GO:0000981">
    <property type="term" value="F:DNA-binding transcription factor activity, RNA polymerase II-specific"/>
    <property type="evidence" value="ECO:0007669"/>
    <property type="project" value="TreeGrafter"/>
</dbReference>
<evidence type="ECO:0000256" key="2">
    <source>
        <dbReference type="ARBA" id="ARBA00023242"/>
    </source>
</evidence>
<dbReference type="STRING" id="6205.A0A0R3X2J2"/>
<dbReference type="InterPro" id="IPR030456">
    <property type="entry name" value="TF_fork_head_CS_2"/>
</dbReference>
<dbReference type="PANTHER" id="PTHR11829">
    <property type="entry name" value="FORKHEAD BOX PROTEIN"/>
    <property type="match status" value="1"/>
</dbReference>